<dbReference type="AlphaFoldDB" id="A0AAP2DJB1"/>
<comment type="caution">
    <text evidence="1">The sequence shown here is derived from an EMBL/GenBank/DDBJ whole genome shotgun (WGS) entry which is preliminary data.</text>
</comment>
<protein>
    <recommendedName>
        <fullName evidence="3">SMI1/KNR4 family protein</fullName>
    </recommendedName>
</protein>
<keyword evidence="2" id="KW-1185">Reference proteome</keyword>
<reference evidence="1 2" key="1">
    <citation type="submission" date="2021-05" db="EMBL/GenBank/DDBJ databases">
        <title>A Polyphasic approach of four new species of the genus Ohtaekwangia: Ohtaekwangia histidinii sp. nov., Ohtaekwangia cretensis sp. nov., Ohtaekwangia indiensis sp. nov., Ohtaekwangia reichenbachii sp. nov. from diverse environment.</title>
        <authorList>
            <person name="Octaviana S."/>
        </authorList>
    </citation>
    <scope>NUCLEOTIDE SEQUENCE [LARGE SCALE GENOMIC DNA]</scope>
    <source>
        <strain evidence="1 2">PWU4</strain>
    </source>
</reference>
<organism evidence="1 2">
    <name type="scientific">Chryseosolibacter histidini</name>
    <dbReference type="NCBI Taxonomy" id="2782349"/>
    <lineage>
        <taxon>Bacteria</taxon>
        <taxon>Pseudomonadati</taxon>
        <taxon>Bacteroidota</taxon>
        <taxon>Cytophagia</taxon>
        <taxon>Cytophagales</taxon>
        <taxon>Chryseotaleaceae</taxon>
        <taxon>Chryseosolibacter</taxon>
    </lineage>
</organism>
<accession>A0AAP2DJB1</accession>
<proteinExistence type="predicted"/>
<dbReference type="RefSeq" id="WP_254161884.1">
    <property type="nucleotide sequence ID" value="NZ_JAHESF010000005.1"/>
</dbReference>
<gene>
    <name evidence="1" type="ORF">KK083_06955</name>
</gene>
<evidence type="ECO:0008006" key="3">
    <source>
        <dbReference type="Google" id="ProtNLM"/>
    </source>
</evidence>
<name>A0AAP2DJB1_9BACT</name>
<dbReference type="Proteomes" id="UP001319200">
    <property type="component" value="Unassembled WGS sequence"/>
</dbReference>
<evidence type="ECO:0000313" key="1">
    <source>
        <dbReference type="EMBL" id="MBT1696604.1"/>
    </source>
</evidence>
<dbReference type="EMBL" id="JAHESF010000005">
    <property type="protein sequence ID" value="MBT1696604.1"/>
    <property type="molecule type" value="Genomic_DNA"/>
</dbReference>
<sequence>MTAIAGFRIIDIIIILNSSLTMYSQDHEIQELYEKATRKISQQQVLGGYEKPEGLIKLEELSERKVVNLETIGFFLHTTKPYFPAPVDIIPFASTGGDGCYFAFVTDFTSQPDLENAPVLFVSPTDFDTNRPKQSNILFAGNFNDFLSIMTMIWNAEIIRFKDVTQMNFDEEIKRIRHGSGDDDEREKTIQLLHKNFALKKITNLNQYYRSLYEEREAGYFIKTIDGIGIRCKHVPAITPNVITAPVDIQSLSATLEKLSPDEKLRFYREAAYLYPYHEDSFLNILEIISGQMKKDGLNREAGIIDFEIAQTRNFNEYLKAQNKKQKR</sequence>
<evidence type="ECO:0000313" key="2">
    <source>
        <dbReference type="Proteomes" id="UP001319200"/>
    </source>
</evidence>